<keyword evidence="1 2" id="KW-0694">RNA-binding</keyword>
<dbReference type="GO" id="GO:0051237">
    <property type="term" value="P:maintenance of RNA location"/>
    <property type="evidence" value="ECO:0007669"/>
    <property type="project" value="EnsemblFungi"/>
</dbReference>
<dbReference type="InterPro" id="IPR051847">
    <property type="entry name" value="RNA_proc/Spliceosome_comp"/>
</dbReference>
<sequence>MNQIRSIQKLSDSELQQGILSEEASWHYQYKDQAYIHFSGLNLELTEGDILTIFSQFGVPTDLKLARDRDTGESRGFGYLKYEDQRSTILAVDNLNGAKICGRTLKVDHTFYHPRNEDVDYMNEMKLQLSKDVIREPLHKVDSELQSVSSKCKKEGNGDDDDFADPMEKFIKK</sequence>
<dbReference type="OMA" id="CAPKPQI"/>
<keyword evidence="6" id="KW-1185">Reference proteome</keyword>
<dbReference type="InterPro" id="IPR035979">
    <property type="entry name" value="RBD_domain_sf"/>
</dbReference>
<feature type="domain" description="RRM" evidence="4">
    <location>
        <begin position="34"/>
        <end position="112"/>
    </location>
</feature>
<dbReference type="GO" id="GO:0005686">
    <property type="term" value="C:U2 snRNP"/>
    <property type="evidence" value="ECO:0007669"/>
    <property type="project" value="EnsemblFungi"/>
</dbReference>
<dbReference type="GO" id="GO:0006406">
    <property type="term" value="P:mRNA export from nucleus"/>
    <property type="evidence" value="ECO:0007669"/>
    <property type="project" value="EnsemblFungi"/>
</dbReference>
<gene>
    <name evidence="5" type="ordered locus">Ecym_4467</name>
</gene>
<feature type="region of interest" description="Disordered" evidence="3">
    <location>
        <begin position="145"/>
        <end position="173"/>
    </location>
</feature>
<dbReference type="InterPro" id="IPR045844">
    <property type="entry name" value="RRM_Ist3-like"/>
</dbReference>
<dbReference type="InParanoid" id="G8JU04"/>
<dbReference type="RefSeq" id="XP_003646324.1">
    <property type="nucleotide sequence ID" value="XM_003646276.1"/>
</dbReference>
<dbReference type="Gene3D" id="3.30.70.330">
    <property type="match status" value="1"/>
</dbReference>
<name>G8JU04_ERECY</name>
<dbReference type="Proteomes" id="UP000006790">
    <property type="component" value="Chromosome 4"/>
</dbReference>
<evidence type="ECO:0000259" key="4">
    <source>
        <dbReference type="PROSITE" id="PS50102"/>
    </source>
</evidence>
<dbReference type="SMART" id="SM00360">
    <property type="entry name" value="RRM"/>
    <property type="match status" value="1"/>
</dbReference>
<protein>
    <recommendedName>
        <fullName evidence="4">RRM domain-containing protein</fullName>
    </recommendedName>
</protein>
<dbReference type="InterPro" id="IPR000504">
    <property type="entry name" value="RRM_dom"/>
</dbReference>
<dbReference type="PANTHER" id="PTHR45880">
    <property type="entry name" value="RNA-BINDING MOTIF PROTEIN, X-LINKED 2"/>
    <property type="match status" value="1"/>
</dbReference>
<dbReference type="OrthoDB" id="2573941at2759"/>
<dbReference type="GeneID" id="11471599"/>
<dbReference type="GO" id="GO:0000974">
    <property type="term" value="C:Prp19 complex"/>
    <property type="evidence" value="ECO:0007669"/>
    <property type="project" value="EnsemblFungi"/>
</dbReference>
<dbReference type="GO" id="GO:0071011">
    <property type="term" value="C:precatalytic spliceosome"/>
    <property type="evidence" value="ECO:0007669"/>
    <property type="project" value="TreeGrafter"/>
</dbReference>
<evidence type="ECO:0000256" key="2">
    <source>
        <dbReference type="PROSITE-ProRule" id="PRU00176"/>
    </source>
</evidence>
<dbReference type="GO" id="GO:0000349">
    <property type="term" value="P:generation of catalytic spliceosome for first transesterification step"/>
    <property type="evidence" value="ECO:0007669"/>
    <property type="project" value="EnsemblFungi"/>
</dbReference>
<dbReference type="eggNOG" id="KOG0126">
    <property type="taxonomic scope" value="Eukaryota"/>
</dbReference>
<proteinExistence type="predicted"/>
<dbReference type="InterPro" id="IPR012677">
    <property type="entry name" value="Nucleotide-bd_a/b_plait_sf"/>
</dbReference>
<dbReference type="CDD" id="cd12411">
    <property type="entry name" value="RRM_ist3_like"/>
    <property type="match status" value="1"/>
</dbReference>
<dbReference type="PROSITE" id="PS50102">
    <property type="entry name" value="RRM"/>
    <property type="match status" value="1"/>
</dbReference>
<dbReference type="KEGG" id="erc:Ecym_4467"/>
<dbReference type="GO" id="GO:0000245">
    <property type="term" value="P:spliceosomal complex assembly"/>
    <property type="evidence" value="ECO:0007669"/>
    <property type="project" value="EnsemblFungi"/>
</dbReference>
<reference evidence="6" key="1">
    <citation type="journal article" date="2012" name="G3 (Bethesda)">
        <title>Pichia sorbitophila, an interspecies yeast hybrid reveals early steps of genome resolution following polyploidization.</title>
        <authorList>
            <person name="Leh Louis V."/>
            <person name="Despons L."/>
            <person name="Friedrich A."/>
            <person name="Martin T."/>
            <person name="Durrens P."/>
            <person name="Casaregola S."/>
            <person name="Neuveglise C."/>
            <person name="Fairhead C."/>
            <person name="Marck C."/>
            <person name="Cruz J.A."/>
            <person name="Straub M.L."/>
            <person name="Kugler V."/>
            <person name="Sacerdot C."/>
            <person name="Uzunov Z."/>
            <person name="Thierry A."/>
            <person name="Weiss S."/>
            <person name="Bleykasten C."/>
            <person name="De Montigny J."/>
            <person name="Jacques N."/>
            <person name="Jung P."/>
            <person name="Lemaire M."/>
            <person name="Mallet S."/>
            <person name="Morel G."/>
            <person name="Richard G.F."/>
            <person name="Sarkar A."/>
            <person name="Savel G."/>
            <person name="Schacherer J."/>
            <person name="Seret M.L."/>
            <person name="Talla E."/>
            <person name="Samson G."/>
            <person name="Jubin C."/>
            <person name="Poulain J."/>
            <person name="Vacherie B."/>
            <person name="Barbe V."/>
            <person name="Pelletier E."/>
            <person name="Sherman D.J."/>
            <person name="Westhof E."/>
            <person name="Weissenbach J."/>
            <person name="Baret P.V."/>
            <person name="Wincker P."/>
            <person name="Gaillardin C."/>
            <person name="Dujon B."/>
            <person name="Souciet J.L."/>
        </authorList>
    </citation>
    <scope>NUCLEOTIDE SEQUENCE [LARGE SCALE GENOMIC DNA]</scope>
    <source>
        <strain evidence="6">CBS 270.75 / DBVPG 7215 / KCTC 17166 / NRRL Y-17582</strain>
    </source>
</reference>
<dbReference type="Pfam" id="PF00076">
    <property type="entry name" value="RRM_1"/>
    <property type="match status" value="1"/>
</dbReference>
<dbReference type="GO" id="GO:0070274">
    <property type="term" value="C:RES complex"/>
    <property type="evidence" value="ECO:0007669"/>
    <property type="project" value="EnsemblFungi"/>
</dbReference>
<dbReference type="SUPFAM" id="SSF54928">
    <property type="entry name" value="RNA-binding domain, RBD"/>
    <property type="match status" value="1"/>
</dbReference>
<evidence type="ECO:0000313" key="5">
    <source>
        <dbReference type="EMBL" id="AET39507.1"/>
    </source>
</evidence>
<dbReference type="PANTHER" id="PTHR45880:SF1">
    <property type="entry name" value="RNA-BINDING MOTIF PROTEIN, X-LINKED 2"/>
    <property type="match status" value="1"/>
</dbReference>
<dbReference type="HOGENOM" id="CLU_045495_5_0_1"/>
<evidence type="ECO:0000256" key="3">
    <source>
        <dbReference type="SAM" id="MobiDB-lite"/>
    </source>
</evidence>
<evidence type="ECO:0000256" key="1">
    <source>
        <dbReference type="ARBA" id="ARBA00022884"/>
    </source>
</evidence>
<dbReference type="EMBL" id="CP002500">
    <property type="protein sequence ID" value="AET39507.1"/>
    <property type="molecule type" value="Genomic_DNA"/>
</dbReference>
<evidence type="ECO:0000313" key="6">
    <source>
        <dbReference type="Proteomes" id="UP000006790"/>
    </source>
</evidence>
<dbReference type="AlphaFoldDB" id="G8JU04"/>
<dbReference type="STRING" id="931890.G8JU04"/>
<dbReference type="GO" id="GO:0003723">
    <property type="term" value="F:RNA binding"/>
    <property type="evidence" value="ECO:0007669"/>
    <property type="project" value="UniProtKB-UniRule"/>
</dbReference>
<dbReference type="FunCoup" id="G8JU04">
    <property type="interactions" value="735"/>
</dbReference>
<organism evidence="5 6">
    <name type="scientific">Eremothecium cymbalariae (strain CBS 270.75 / DBVPG 7215 / KCTC 17166 / NRRL Y-17582)</name>
    <name type="common">Yeast</name>
    <dbReference type="NCBI Taxonomy" id="931890"/>
    <lineage>
        <taxon>Eukaryota</taxon>
        <taxon>Fungi</taxon>
        <taxon>Dikarya</taxon>
        <taxon>Ascomycota</taxon>
        <taxon>Saccharomycotina</taxon>
        <taxon>Saccharomycetes</taxon>
        <taxon>Saccharomycetales</taxon>
        <taxon>Saccharomycetaceae</taxon>
        <taxon>Eremothecium</taxon>
    </lineage>
</organism>
<accession>G8JU04</accession>
<dbReference type="GO" id="GO:0071013">
    <property type="term" value="C:catalytic step 2 spliceosome"/>
    <property type="evidence" value="ECO:0007669"/>
    <property type="project" value="TreeGrafter"/>
</dbReference>
<dbReference type="GO" id="GO:0000384">
    <property type="term" value="F:first spliceosomal transesterification activity"/>
    <property type="evidence" value="ECO:0007669"/>
    <property type="project" value="EnsemblFungi"/>
</dbReference>